<protein>
    <submittedName>
        <fullName evidence="1">Uncharacterized protein</fullName>
    </submittedName>
</protein>
<organism evidence="1 2">
    <name type="scientific">Colletotrichum zoysiae</name>
    <dbReference type="NCBI Taxonomy" id="1216348"/>
    <lineage>
        <taxon>Eukaryota</taxon>
        <taxon>Fungi</taxon>
        <taxon>Dikarya</taxon>
        <taxon>Ascomycota</taxon>
        <taxon>Pezizomycotina</taxon>
        <taxon>Sordariomycetes</taxon>
        <taxon>Hypocreomycetidae</taxon>
        <taxon>Glomerellales</taxon>
        <taxon>Glomerellaceae</taxon>
        <taxon>Colletotrichum</taxon>
        <taxon>Colletotrichum graminicola species complex</taxon>
    </lineage>
</organism>
<dbReference type="Proteomes" id="UP001232148">
    <property type="component" value="Unassembled WGS sequence"/>
</dbReference>
<comment type="caution">
    <text evidence="1">The sequence shown here is derived from an EMBL/GenBank/DDBJ whole genome shotgun (WGS) entry which is preliminary data.</text>
</comment>
<evidence type="ECO:0000313" key="2">
    <source>
        <dbReference type="Proteomes" id="UP001232148"/>
    </source>
</evidence>
<keyword evidence="2" id="KW-1185">Reference proteome</keyword>
<name>A0AAD9H247_9PEZI</name>
<proteinExistence type="predicted"/>
<dbReference type="AlphaFoldDB" id="A0AAD9H247"/>
<accession>A0AAD9H247</accession>
<sequence length="103" mass="11219">MKETTKRNQRRLLHTCQRNGGTNCAAETSPRKAMAWNDAAVSVGLAFDRLVRCYLVPSYCWLANPNPLPLDKTAAGQPQSASEICSLLVFCLCFLGSALCGLL</sequence>
<gene>
    <name evidence="1" type="ORF">LX32DRAFT_281195</name>
</gene>
<evidence type="ECO:0000313" key="1">
    <source>
        <dbReference type="EMBL" id="KAK2021001.1"/>
    </source>
</evidence>
<dbReference type="EMBL" id="MU843148">
    <property type="protein sequence ID" value="KAK2021001.1"/>
    <property type="molecule type" value="Genomic_DNA"/>
</dbReference>
<reference evidence="1" key="1">
    <citation type="submission" date="2021-06" db="EMBL/GenBank/DDBJ databases">
        <title>Comparative genomics, transcriptomics and evolutionary studies reveal genomic signatures of adaptation to plant cell wall in hemibiotrophic fungi.</title>
        <authorList>
            <consortium name="DOE Joint Genome Institute"/>
            <person name="Baroncelli R."/>
            <person name="Diaz J.F."/>
            <person name="Benocci T."/>
            <person name="Peng M."/>
            <person name="Battaglia E."/>
            <person name="Haridas S."/>
            <person name="Andreopoulos W."/>
            <person name="Labutti K."/>
            <person name="Pangilinan J."/>
            <person name="Floch G.L."/>
            <person name="Makela M.R."/>
            <person name="Henrissat B."/>
            <person name="Grigoriev I.V."/>
            <person name="Crouch J.A."/>
            <person name="De Vries R.P."/>
            <person name="Sukno S.A."/>
            <person name="Thon M.R."/>
        </authorList>
    </citation>
    <scope>NUCLEOTIDE SEQUENCE</scope>
    <source>
        <strain evidence="1">MAFF235873</strain>
    </source>
</reference>